<dbReference type="Gene3D" id="2.20.110.10">
    <property type="entry name" value="Histone H3 K4-specific methyltransferase SET7/9 N-terminal domain"/>
    <property type="match status" value="2"/>
</dbReference>
<keyword evidence="4" id="KW-1185">Reference proteome</keyword>
<evidence type="ECO:0000313" key="3">
    <source>
        <dbReference type="EMBL" id="KAK9813187.1"/>
    </source>
</evidence>
<sequence length="276" mass="30448">MTHQHSACHVAFFWRPEAGCLWSLEVDIHIQRCTALPLNNGQTAARLFATDHSTRFCDSRMADEEVPKPTVQWSGAWDDRYPTGKGVMTYPPAAPQNPEEESETEPVGDKFEGKYVAGCKTGHGRYTWANGCYYDGQYANDQKQGHGVMTYPDGSRYEGNFENDGPNGTGMYYYANGDIYLGEVRSEASWTGARQVIKSGQGSYYHKETESEYIGTWQDGRLVGGQWVLKDGSRFEGEFDASSLQLTFSSAASGLMQCGSLGAASWKASSRISAVV</sequence>
<dbReference type="GO" id="GO:0016020">
    <property type="term" value="C:membrane"/>
    <property type="evidence" value="ECO:0007669"/>
    <property type="project" value="UniProtKB-ARBA"/>
</dbReference>
<dbReference type="EMBL" id="JALJOR010000008">
    <property type="protein sequence ID" value="KAK9813187.1"/>
    <property type="molecule type" value="Genomic_DNA"/>
</dbReference>
<evidence type="ECO:0000256" key="2">
    <source>
        <dbReference type="SAM" id="MobiDB-lite"/>
    </source>
</evidence>
<evidence type="ECO:0000256" key="1">
    <source>
        <dbReference type="ARBA" id="ARBA00022737"/>
    </source>
</evidence>
<proteinExistence type="predicted"/>
<evidence type="ECO:0008006" key="5">
    <source>
        <dbReference type="Google" id="ProtNLM"/>
    </source>
</evidence>
<feature type="region of interest" description="Disordered" evidence="2">
    <location>
        <begin position="85"/>
        <end position="107"/>
    </location>
</feature>
<dbReference type="AlphaFoldDB" id="A0AAW1PXR1"/>
<dbReference type="Pfam" id="PF02493">
    <property type="entry name" value="MORN"/>
    <property type="match status" value="5"/>
</dbReference>
<dbReference type="PANTHER" id="PTHR43215">
    <property type="entry name" value="RADIAL SPOKE HEAD 1 HOMOLOG"/>
    <property type="match status" value="1"/>
</dbReference>
<dbReference type="SUPFAM" id="SSF82185">
    <property type="entry name" value="Histone H3 K4-specific methyltransferase SET7/9 N-terminal domain"/>
    <property type="match status" value="1"/>
</dbReference>
<evidence type="ECO:0000313" key="4">
    <source>
        <dbReference type="Proteomes" id="UP001489004"/>
    </source>
</evidence>
<dbReference type="PANTHER" id="PTHR43215:SF14">
    <property type="entry name" value="RADIAL SPOKE HEAD 1 HOMOLOG"/>
    <property type="match status" value="1"/>
</dbReference>
<dbReference type="InterPro" id="IPR003409">
    <property type="entry name" value="MORN"/>
</dbReference>
<dbReference type="SMART" id="SM00698">
    <property type="entry name" value="MORN"/>
    <property type="match status" value="3"/>
</dbReference>
<accession>A0AAW1PXR1</accession>
<name>A0AAW1PXR1_9CHLO</name>
<organism evidence="3 4">
    <name type="scientific">[Myrmecia] bisecta</name>
    <dbReference type="NCBI Taxonomy" id="41462"/>
    <lineage>
        <taxon>Eukaryota</taxon>
        <taxon>Viridiplantae</taxon>
        <taxon>Chlorophyta</taxon>
        <taxon>core chlorophytes</taxon>
        <taxon>Trebouxiophyceae</taxon>
        <taxon>Trebouxiales</taxon>
        <taxon>Trebouxiaceae</taxon>
        <taxon>Myrmecia</taxon>
    </lineage>
</organism>
<protein>
    <recommendedName>
        <fullName evidence="5">MORN repeat-containing protein</fullName>
    </recommendedName>
</protein>
<dbReference type="Proteomes" id="UP001489004">
    <property type="component" value="Unassembled WGS sequence"/>
</dbReference>
<comment type="caution">
    <text evidence="3">The sequence shown here is derived from an EMBL/GenBank/DDBJ whole genome shotgun (WGS) entry which is preliminary data.</text>
</comment>
<keyword evidence="1" id="KW-0677">Repeat</keyword>
<reference evidence="3 4" key="1">
    <citation type="journal article" date="2024" name="Nat. Commun.">
        <title>Phylogenomics reveals the evolutionary origins of lichenization in chlorophyte algae.</title>
        <authorList>
            <person name="Puginier C."/>
            <person name="Libourel C."/>
            <person name="Otte J."/>
            <person name="Skaloud P."/>
            <person name="Haon M."/>
            <person name="Grisel S."/>
            <person name="Petersen M."/>
            <person name="Berrin J.G."/>
            <person name="Delaux P.M."/>
            <person name="Dal Grande F."/>
            <person name="Keller J."/>
        </authorList>
    </citation>
    <scope>NUCLEOTIDE SEQUENCE [LARGE SCALE GENOMIC DNA]</scope>
    <source>
        <strain evidence="3 4">SAG 2043</strain>
    </source>
</reference>
<gene>
    <name evidence="3" type="ORF">WJX72_010324</name>
</gene>